<evidence type="ECO:0000313" key="1">
    <source>
        <dbReference type="EMBL" id="KAK1320189.1"/>
    </source>
</evidence>
<dbReference type="Proteomes" id="UP001180020">
    <property type="component" value="Unassembled WGS sequence"/>
</dbReference>
<evidence type="ECO:0000313" key="2">
    <source>
        <dbReference type="Proteomes" id="UP001180020"/>
    </source>
</evidence>
<name>A0AAV9F4T0_ACOCL</name>
<reference evidence="1" key="1">
    <citation type="journal article" date="2023" name="Nat. Commun.">
        <title>Diploid and tetraploid genomes of Acorus and the evolution of monocots.</title>
        <authorList>
            <person name="Ma L."/>
            <person name="Liu K.W."/>
            <person name="Li Z."/>
            <person name="Hsiao Y.Y."/>
            <person name="Qi Y."/>
            <person name="Fu T."/>
            <person name="Tang G.D."/>
            <person name="Zhang D."/>
            <person name="Sun W.H."/>
            <person name="Liu D.K."/>
            <person name="Li Y."/>
            <person name="Chen G.Z."/>
            <person name="Liu X.D."/>
            <person name="Liao X.Y."/>
            <person name="Jiang Y.T."/>
            <person name="Yu X."/>
            <person name="Hao Y."/>
            <person name="Huang J."/>
            <person name="Zhao X.W."/>
            <person name="Ke S."/>
            <person name="Chen Y.Y."/>
            <person name="Wu W.L."/>
            <person name="Hsu J.L."/>
            <person name="Lin Y.F."/>
            <person name="Huang M.D."/>
            <person name="Li C.Y."/>
            <person name="Huang L."/>
            <person name="Wang Z.W."/>
            <person name="Zhao X."/>
            <person name="Zhong W.Y."/>
            <person name="Peng D.H."/>
            <person name="Ahmad S."/>
            <person name="Lan S."/>
            <person name="Zhang J.S."/>
            <person name="Tsai W.C."/>
            <person name="Van de Peer Y."/>
            <person name="Liu Z.J."/>
        </authorList>
    </citation>
    <scope>NUCLEOTIDE SEQUENCE</scope>
    <source>
        <strain evidence="1">CP</strain>
    </source>
</reference>
<gene>
    <name evidence="1" type="ORF">QJS10_CPA03g02175</name>
</gene>
<sequence>MTNVLAQVIVAHSFEFQECRRTSHERGSWAHHHRKRRRRWRLGKWSEEIEVKLRENLGHTKSEELMDR</sequence>
<dbReference type="EMBL" id="JAUJYO010000003">
    <property type="protein sequence ID" value="KAK1320189.1"/>
    <property type="molecule type" value="Genomic_DNA"/>
</dbReference>
<reference evidence="1" key="2">
    <citation type="submission" date="2023-06" db="EMBL/GenBank/DDBJ databases">
        <authorList>
            <person name="Ma L."/>
            <person name="Liu K.-W."/>
            <person name="Li Z."/>
            <person name="Hsiao Y.-Y."/>
            <person name="Qi Y."/>
            <person name="Fu T."/>
            <person name="Tang G."/>
            <person name="Zhang D."/>
            <person name="Sun W.-H."/>
            <person name="Liu D.-K."/>
            <person name="Li Y."/>
            <person name="Chen G.-Z."/>
            <person name="Liu X.-D."/>
            <person name="Liao X.-Y."/>
            <person name="Jiang Y.-T."/>
            <person name="Yu X."/>
            <person name="Hao Y."/>
            <person name="Huang J."/>
            <person name="Zhao X.-W."/>
            <person name="Ke S."/>
            <person name="Chen Y.-Y."/>
            <person name="Wu W.-L."/>
            <person name="Hsu J.-L."/>
            <person name="Lin Y.-F."/>
            <person name="Huang M.-D."/>
            <person name="Li C.-Y."/>
            <person name="Huang L."/>
            <person name="Wang Z.-W."/>
            <person name="Zhao X."/>
            <person name="Zhong W.-Y."/>
            <person name="Peng D.-H."/>
            <person name="Ahmad S."/>
            <person name="Lan S."/>
            <person name="Zhang J.-S."/>
            <person name="Tsai W.-C."/>
            <person name="Van De Peer Y."/>
            <person name="Liu Z.-J."/>
        </authorList>
    </citation>
    <scope>NUCLEOTIDE SEQUENCE</scope>
    <source>
        <strain evidence="1">CP</strain>
        <tissue evidence="1">Leaves</tissue>
    </source>
</reference>
<proteinExistence type="predicted"/>
<keyword evidence="2" id="KW-1185">Reference proteome</keyword>
<organism evidence="1 2">
    <name type="scientific">Acorus calamus</name>
    <name type="common">Sweet flag</name>
    <dbReference type="NCBI Taxonomy" id="4465"/>
    <lineage>
        <taxon>Eukaryota</taxon>
        <taxon>Viridiplantae</taxon>
        <taxon>Streptophyta</taxon>
        <taxon>Embryophyta</taxon>
        <taxon>Tracheophyta</taxon>
        <taxon>Spermatophyta</taxon>
        <taxon>Magnoliopsida</taxon>
        <taxon>Liliopsida</taxon>
        <taxon>Acoraceae</taxon>
        <taxon>Acorus</taxon>
    </lineage>
</organism>
<comment type="caution">
    <text evidence="1">The sequence shown here is derived from an EMBL/GenBank/DDBJ whole genome shotgun (WGS) entry which is preliminary data.</text>
</comment>
<accession>A0AAV9F4T0</accession>
<dbReference type="AlphaFoldDB" id="A0AAV9F4T0"/>
<protein>
    <submittedName>
        <fullName evidence="1">Uncharacterized protein</fullName>
    </submittedName>
</protein>